<dbReference type="Pfam" id="PF10106">
    <property type="entry name" value="DUF2345"/>
    <property type="match status" value="1"/>
</dbReference>
<evidence type="ECO:0000259" key="3">
    <source>
        <dbReference type="Pfam" id="PF10106"/>
    </source>
</evidence>
<dbReference type="InterPro" id="IPR018769">
    <property type="entry name" value="VgrG2_DUF2345"/>
</dbReference>
<feature type="domain" description="DUF2345" evidence="3">
    <location>
        <begin position="677"/>
        <end position="825"/>
    </location>
</feature>
<dbReference type="NCBIfam" id="TIGR01646">
    <property type="entry name" value="vgr_GE"/>
    <property type="match status" value="1"/>
</dbReference>
<protein>
    <recommendedName>
        <fullName evidence="7">Type IV secretion protein Rhs</fullName>
    </recommendedName>
</protein>
<dbReference type="AlphaFoldDB" id="A0A1Z9Z384"/>
<dbReference type="InterPro" id="IPR006531">
    <property type="entry name" value="Gp5/Vgr_OB"/>
</dbReference>
<dbReference type="EMBL" id="NEXX01000001">
    <property type="protein sequence ID" value="OUY08933.1"/>
    <property type="molecule type" value="Genomic_DNA"/>
</dbReference>
<name>A0A1Z9Z384_9GAMM</name>
<dbReference type="NCBIfam" id="TIGR03361">
    <property type="entry name" value="VI_Rhs_Vgr"/>
    <property type="match status" value="1"/>
</dbReference>
<dbReference type="Gene3D" id="4.10.220.110">
    <property type="match status" value="1"/>
</dbReference>
<dbReference type="Gene3D" id="2.40.50.230">
    <property type="entry name" value="Gp5 N-terminal domain"/>
    <property type="match status" value="1"/>
</dbReference>
<comment type="similarity">
    <text evidence="1">Belongs to the VgrG protein family.</text>
</comment>
<accession>A0A1Z9Z384</accession>
<dbReference type="Proteomes" id="UP000196536">
    <property type="component" value="Unassembled WGS sequence"/>
</dbReference>
<dbReference type="Pfam" id="PF13296">
    <property type="entry name" value="T6SS_Vgr"/>
    <property type="match status" value="1"/>
</dbReference>
<feature type="domain" description="Gp5/Type VI secretion system Vgr protein OB-fold" evidence="2">
    <location>
        <begin position="468"/>
        <end position="514"/>
    </location>
</feature>
<sequence length="896" mass="101135">MHHQIQLYGTALPESDYGTPYFWFDALSGHEKINALFEYQLIVKVRDQYLNPAHGYRGLEGYVSPQEAATGGSPASYLNLQSLIGTEVGIQMRLDGLIPLLNGLGGNLQATTEQTSQNQLSGTRYYRGLVNRVEALSVRNRHALYKITLVPWLWLLTKRTDFKIYQNKNVLQIIEEVLQRYHYPVDYRCHTDYAALDFQVQYGETDYDFICRLMQEHGINYHFEHSRDHLTLVLSDHNAAYNEMEAVGYRELSIYPPNQRFPQQAEYIEQFEPAQQLVSGIVSLSDYQFKQPQLVQTGTDQYLWEHRHAEQEIYEWQQGDFVDGEAGQVKATTLSESHYQHGHRAIGKGRLKGLQTGYKFTLNNHPNTASNRGWLVLGTQTLIRDISEEKANNQFYDAQVEFLVQPEDQTLRPDRTFEKPHGRPQTATVIGPEGEEIYTDQYGRVKVKFHWDRYGRQDADETMGQHKDINTCWLRVSTGWAGNNYGTIHLPRIGQEVIVDFFNGDPDMPFVAGRLTNPEQMPLWELPSQKALSGIKSKELQGQQSNQLVMDDTPEQVQIHLRSDHQASELNLGYITRIPDASGRTDYRGEGFELRTDGHGAIRAEKGLILTSYGKPDAESYVKDIDESTTLMKSAVDQQESHIQSAIDYSVEDRNITDTAITRLKQDYQSIKGDANKNKYPEIDSPQMILSSPQSISQLADQNINTSAKEHITLTSGADLSIATGKKLLASVAKGIGLFAHSLGAKLIAASGKIEIHAQTDAMDIIADEVLKIISKKKKVEISAAEEIVLNVQGNYIKITPDNIEQGSKGEWTAYATKHNLLGPKTINYAMPQDPYDEMYVIRDPQGNPISGFPYKITTPDGKIYRGISNDKGETIRLGTGYIGKGIVLSEDINEE</sequence>
<evidence type="ECO:0000313" key="6">
    <source>
        <dbReference type="Proteomes" id="UP000196536"/>
    </source>
</evidence>
<dbReference type="Pfam" id="PF04717">
    <property type="entry name" value="Phage_base_V"/>
    <property type="match status" value="1"/>
</dbReference>
<dbReference type="Gene3D" id="3.55.50.10">
    <property type="entry name" value="Baseplate protein-like domains"/>
    <property type="match status" value="1"/>
</dbReference>
<evidence type="ECO:0008006" key="7">
    <source>
        <dbReference type="Google" id="ProtNLM"/>
    </source>
</evidence>
<dbReference type="SUPFAM" id="SSF69279">
    <property type="entry name" value="Phage tail proteins"/>
    <property type="match status" value="2"/>
</dbReference>
<dbReference type="Gene3D" id="2.30.110.50">
    <property type="match status" value="1"/>
</dbReference>
<reference evidence="5 6" key="1">
    <citation type="submission" date="2017-05" db="EMBL/GenBank/DDBJ databases">
        <title>Acinetobacter populi ANC 5415 (= PBJ7), whole genome shotgun sequencing project.</title>
        <authorList>
            <person name="Nemec A."/>
            <person name="Radolfova-Krizova L."/>
        </authorList>
    </citation>
    <scope>NUCLEOTIDE SEQUENCE [LARGE SCALE GENOMIC DNA]</scope>
    <source>
        <strain evidence="5 6">PBJ7</strain>
    </source>
</reference>
<dbReference type="RefSeq" id="WP_087619588.1">
    <property type="nucleotide sequence ID" value="NZ_NEXX01000001.1"/>
</dbReference>
<evidence type="ECO:0000256" key="1">
    <source>
        <dbReference type="ARBA" id="ARBA00005558"/>
    </source>
</evidence>
<evidence type="ECO:0000259" key="4">
    <source>
        <dbReference type="Pfam" id="PF13296"/>
    </source>
</evidence>
<evidence type="ECO:0000313" key="5">
    <source>
        <dbReference type="EMBL" id="OUY08933.1"/>
    </source>
</evidence>
<dbReference type="InterPro" id="IPR028244">
    <property type="entry name" value="T6SS_Rhs_Vgr_dom"/>
</dbReference>
<dbReference type="InterPro" id="IPR017847">
    <property type="entry name" value="T6SS_RhsGE_Vgr_subset"/>
</dbReference>
<organism evidence="5 6">
    <name type="scientific">Acinetobacter populi</name>
    <dbReference type="NCBI Taxonomy" id="1582270"/>
    <lineage>
        <taxon>Bacteria</taxon>
        <taxon>Pseudomonadati</taxon>
        <taxon>Pseudomonadota</taxon>
        <taxon>Gammaproteobacteria</taxon>
        <taxon>Moraxellales</taxon>
        <taxon>Moraxellaceae</taxon>
        <taxon>Acinetobacter</taxon>
    </lineage>
</organism>
<dbReference type="InterPro" id="IPR037026">
    <property type="entry name" value="Vgr_OB-fold_dom_sf"/>
</dbReference>
<gene>
    <name evidence="5" type="ORF">CAP51_04790</name>
</gene>
<feature type="domain" description="Putative type VI secretion system Rhs element associated Vgr" evidence="4">
    <location>
        <begin position="538"/>
        <end position="641"/>
    </location>
</feature>
<dbReference type="InterPro" id="IPR006533">
    <property type="entry name" value="T6SS_Vgr_RhsGE"/>
</dbReference>
<comment type="caution">
    <text evidence="5">The sequence shown here is derived from an EMBL/GenBank/DDBJ whole genome shotgun (WGS) entry which is preliminary data.</text>
</comment>
<proteinExistence type="inferred from homology"/>
<keyword evidence="6" id="KW-1185">Reference proteome</keyword>
<dbReference type="SUPFAM" id="SSF69349">
    <property type="entry name" value="Phage fibre proteins"/>
    <property type="match status" value="1"/>
</dbReference>
<evidence type="ECO:0000259" key="2">
    <source>
        <dbReference type="Pfam" id="PF04717"/>
    </source>
</evidence>
<dbReference type="Pfam" id="PF05954">
    <property type="entry name" value="Phage_GPD"/>
    <property type="match status" value="1"/>
</dbReference>
<dbReference type="SUPFAM" id="SSF69255">
    <property type="entry name" value="gp5 N-terminal domain-like"/>
    <property type="match status" value="1"/>
</dbReference>
<dbReference type="OrthoDB" id="9762420at2"/>